<evidence type="ECO:0000256" key="6">
    <source>
        <dbReference type="PIRSR" id="PIRSR005763-1"/>
    </source>
</evidence>
<feature type="region of interest" description="Required for dimer formation and molybdate binding" evidence="6">
    <location>
        <begin position="124"/>
        <end position="132"/>
    </location>
</feature>
<dbReference type="PANTHER" id="PTHR30432:SF1">
    <property type="entry name" value="DNA-BINDING TRANSCRIPTIONAL DUAL REGULATOR MODE"/>
    <property type="match status" value="1"/>
</dbReference>
<feature type="domain" description="Mop" evidence="7">
    <location>
        <begin position="194"/>
        <end position="260"/>
    </location>
</feature>
<dbReference type="Pfam" id="PF00126">
    <property type="entry name" value="HTH_1"/>
    <property type="match status" value="1"/>
</dbReference>
<dbReference type="InterPro" id="IPR036388">
    <property type="entry name" value="WH-like_DNA-bd_sf"/>
</dbReference>
<dbReference type="InterPro" id="IPR008995">
    <property type="entry name" value="Mo/tungstate-bd_C_term_dom"/>
</dbReference>
<dbReference type="InterPro" id="IPR036390">
    <property type="entry name" value="WH_DNA-bd_sf"/>
</dbReference>
<evidence type="ECO:0000256" key="3">
    <source>
        <dbReference type="ARBA" id="ARBA00022505"/>
    </source>
</evidence>
<dbReference type="PANTHER" id="PTHR30432">
    <property type="entry name" value="TRANSCRIPTIONAL REGULATOR MODE"/>
    <property type="match status" value="1"/>
</dbReference>
<reference evidence="8 9" key="1">
    <citation type="submission" date="2020-08" db="EMBL/GenBank/DDBJ databases">
        <title>Genomic Encyclopedia of Type Strains, Phase IV (KMG-IV): sequencing the most valuable type-strain genomes for metagenomic binning, comparative biology and taxonomic classification.</title>
        <authorList>
            <person name="Goeker M."/>
        </authorList>
    </citation>
    <scope>NUCLEOTIDE SEQUENCE [LARGE SCALE GENOMIC DNA]</scope>
    <source>
        <strain evidence="8 9">DSM 27165</strain>
    </source>
</reference>
<dbReference type="EMBL" id="JACHHY010000016">
    <property type="protein sequence ID" value="MBB5019408.1"/>
    <property type="molecule type" value="Genomic_DNA"/>
</dbReference>
<evidence type="ECO:0000256" key="1">
    <source>
        <dbReference type="ARBA" id="ARBA00008110"/>
    </source>
</evidence>
<keyword evidence="4" id="KW-0677">Repeat</keyword>
<evidence type="ECO:0000256" key="4">
    <source>
        <dbReference type="ARBA" id="ARBA00022737"/>
    </source>
</evidence>
<evidence type="ECO:0000256" key="2">
    <source>
        <dbReference type="ARBA" id="ARBA00022448"/>
    </source>
</evidence>
<dbReference type="NCBIfam" id="TIGR00637">
    <property type="entry name" value="ModE_repress"/>
    <property type="match status" value="1"/>
</dbReference>
<feature type="domain" description="Mop" evidence="7">
    <location>
        <begin position="123"/>
        <end position="189"/>
    </location>
</feature>
<dbReference type="InterPro" id="IPR016462">
    <property type="entry name" value="ModE"/>
</dbReference>
<dbReference type="PIRSF" id="PIRSF005763">
    <property type="entry name" value="Txn_reg_ModE"/>
    <property type="match status" value="1"/>
</dbReference>
<proteinExistence type="inferred from homology"/>
<dbReference type="NCBIfam" id="TIGR00638">
    <property type="entry name" value="Mop"/>
    <property type="match status" value="1"/>
</dbReference>
<dbReference type="AlphaFoldDB" id="A0A840ML84"/>
<dbReference type="InterPro" id="IPR000847">
    <property type="entry name" value="LysR_HTH_N"/>
</dbReference>
<comment type="similarity">
    <text evidence="1 5">Belongs to the ModE family.</text>
</comment>
<dbReference type="SUPFAM" id="SSF50331">
    <property type="entry name" value="MOP-like"/>
    <property type="match status" value="2"/>
</dbReference>
<name>A0A840ML84_9PROT</name>
<evidence type="ECO:0000313" key="9">
    <source>
        <dbReference type="Proteomes" id="UP000575898"/>
    </source>
</evidence>
<organism evidence="8 9">
    <name type="scientific">Chitinivorax tropicus</name>
    <dbReference type="NCBI Taxonomy" id="714531"/>
    <lineage>
        <taxon>Bacteria</taxon>
        <taxon>Pseudomonadati</taxon>
        <taxon>Pseudomonadota</taxon>
        <taxon>Betaproteobacteria</taxon>
        <taxon>Chitinivorax</taxon>
    </lineage>
</organism>
<dbReference type="PROSITE" id="PS51866">
    <property type="entry name" value="MOP"/>
    <property type="match status" value="2"/>
</dbReference>
<dbReference type="Gene3D" id="2.40.50.100">
    <property type="match status" value="2"/>
</dbReference>
<evidence type="ECO:0000256" key="5">
    <source>
        <dbReference type="PIRNR" id="PIRNR005763"/>
    </source>
</evidence>
<keyword evidence="9" id="KW-1185">Reference proteome</keyword>
<keyword evidence="2 5" id="KW-0813">Transport</keyword>
<dbReference type="InterPro" id="IPR051815">
    <property type="entry name" value="Molybdate_resp_trans_reg"/>
</dbReference>
<dbReference type="SUPFAM" id="SSF46785">
    <property type="entry name" value="Winged helix' DNA-binding domain"/>
    <property type="match status" value="1"/>
</dbReference>
<evidence type="ECO:0000313" key="8">
    <source>
        <dbReference type="EMBL" id="MBB5019408.1"/>
    </source>
</evidence>
<sequence length="262" mass="27404">MKLHASLALAFDNQHSLSSARIRLLQAIALSGSISQAAKQVGLSYKAAWDAIDAINNLAGEALVQRSVGGKGGGGTQLTPRGQQLLATFQRLEAAHLRFLDSLPPILANSDEALPILQRLNMKTSARNQLFGHVHQIRQGAVNDEIILRLPGGGELVATITHESTEQLALQSGSEVVALIKASWVMLAVGQVVGLSTPNQLTGTISTLHRGAVNCEVVLALPGGQTIVAIITNDSADALVLQPGLSATALVQPAHIMLGLPN</sequence>
<dbReference type="GO" id="GO:0015689">
    <property type="term" value="P:molybdate ion transport"/>
    <property type="evidence" value="ECO:0007669"/>
    <property type="project" value="UniProtKB-UniRule"/>
</dbReference>
<dbReference type="Proteomes" id="UP000575898">
    <property type="component" value="Unassembled WGS sequence"/>
</dbReference>
<dbReference type="InterPro" id="IPR005116">
    <property type="entry name" value="Transp-assoc_OB_typ1"/>
</dbReference>
<protein>
    <submittedName>
        <fullName evidence="8">Molybdate transport system regulatory protein</fullName>
    </submittedName>
</protein>
<keyword evidence="3 5" id="KW-0500">Molybdenum</keyword>
<dbReference type="GO" id="GO:0030151">
    <property type="term" value="F:molybdenum ion binding"/>
    <property type="evidence" value="ECO:0007669"/>
    <property type="project" value="UniProtKB-UniRule"/>
</dbReference>
<dbReference type="GO" id="GO:0003700">
    <property type="term" value="F:DNA-binding transcription factor activity"/>
    <property type="evidence" value="ECO:0007669"/>
    <property type="project" value="InterPro"/>
</dbReference>
<dbReference type="Gene3D" id="1.10.10.10">
    <property type="entry name" value="Winged helix-like DNA-binding domain superfamily/Winged helix DNA-binding domain"/>
    <property type="match status" value="1"/>
</dbReference>
<gene>
    <name evidence="8" type="ORF">HNQ59_002709</name>
</gene>
<comment type="caution">
    <text evidence="8">The sequence shown here is derived from an EMBL/GenBank/DDBJ whole genome shotgun (WGS) entry which is preliminary data.</text>
</comment>
<dbReference type="Pfam" id="PF03459">
    <property type="entry name" value="TOBE"/>
    <property type="match status" value="2"/>
</dbReference>
<dbReference type="InterPro" id="IPR004606">
    <property type="entry name" value="Mop_domain"/>
</dbReference>
<accession>A0A840ML84</accession>
<dbReference type="RefSeq" id="WP_184040214.1">
    <property type="nucleotide sequence ID" value="NZ_JACHHY010000016.1"/>
</dbReference>
<dbReference type="InterPro" id="IPR003725">
    <property type="entry name" value="ModE-bd_N"/>
</dbReference>
<evidence type="ECO:0000259" key="7">
    <source>
        <dbReference type="PROSITE" id="PS51866"/>
    </source>
</evidence>